<dbReference type="InterPro" id="IPR025110">
    <property type="entry name" value="AMP-bd_C"/>
</dbReference>
<dbReference type="GO" id="GO:0031956">
    <property type="term" value="F:medium-chain fatty acid-CoA ligase activity"/>
    <property type="evidence" value="ECO:0007669"/>
    <property type="project" value="TreeGrafter"/>
</dbReference>
<dbReference type="AlphaFoldDB" id="A0A6L6WWV6"/>
<dbReference type="EMBL" id="WPNZ01000007">
    <property type="protein sequence ID" value="MVO86064.1"/>
    <property type="molecule type" value="Genomic_DNA"/>
</dbReference>
<dbReference type="SUPFAM" id="SSF56801">
    <property type="entry name" value="Acetyl-CoA synthetase-like"/>
    <property type="match status" value="1"/>
</dbReference>
<dbReference type="PROSITE" id="PS00455">
    <property type="entry name" value="AMP_BINDING"/>
    <property type="match status" value="1"/>
</dbReference>
<keyword evidence="2" id="KW-0436">Ligase</keyword>
<sequence length="551" mass="58303">MRGDLEWGSVPGLVRAAATRYGDREAVVEGRTRISYRELGARVERATAACVASGVERGDRVAVWAPNTLDWIVCALGAVGAGAVLVPLNTRFKGAEAAGVLARSRARLLFVTGTFLGTSYVASLRRAAGSGADGPGRGPLPGLPHLEDVVVLADDAPESFRTWKDFLAGGDGVERERVRARADSVRGDDPSDIIYTSGTTGRPKGAVITHAQTLRCYAIWSELAGLREGDRYLIVNPFFHTFGYKAGIVACLMRGATMIPQPVFDVDTVLANIAAERVSVLPGPPTLHQSLLDHPARDSHDLSALRLVVTGAAVVPLRLVERLRTELRIATVLTAYGLSEASGIVTMCRRGDPADIVATTSGRAIPGTEVKVVSAAGTDLPPGSPGEILVRGHHVMRGYHEDPAGTAQVLTADGWLRTGDVGVLDAAGNLRITDRIKDMYVVGGFNAYPAEIEQLIGAHPAVADVAVIGVPDARLGEVGKAYVVRRAPSGPAAAVLTADDLIAWARREMANYKVPRQVEFVDGLPRNASGKVVKGELRGLRGMRGPRGLGR</sequence>
<keyword evidence="6" id="KW-1185">Reference proteome</keyword>
<accession>A0A6L6WWV6</accession>
<feature type="domain" description="AMP-dependent synthetase/ligase" evidence="3">
    <location>
        <begin position="15"/>
        <end position="400"/>
    </location>
</feature>
<name>A0A6L6WWV6_9ACTN</name>
<dbReference type="Gene3D" id="3.30.300.30">
    <property type="match status" value="1"/>
</dbReference>
<dbReference type="PANTHER" id="PTHR43201">
    <property type="entry name" value="ACYL-COA SYNTHETASE"/>
    <property type="match status" value="1"/>
</dbReference>
<protein>
    <submittedName>
        <fullName evidence="5">AMP-binding protein</fullName>
    </submittedName>
</protein>
<reference evidence="5 6" key="1">
    <citation type="submission" date="2019-11" db="EMBL/GenBank/DDBJ databases">
        <title>Streptomyces typhae sp. nov., a novel endophytic actinomycete isolated from the root of cattail pollen (Typha angustifolia L.).</title>
        <authorList>
            <person name="Peng C."/>
        </authorList>
    </citation>
    <scope>NUCLEOTIDE SEQUENCE [LARGE SCALE GENOMIC DNA]</scope>
    <source>
        <strain evidence="6">p1417</strain>
    </source>
</reference>
<dbReference type="GO" id="GO:0006631">
    <property type="term" value="P:fatty acid metabolic process"/>
    <property type="evidence" value="ECO:0007669"/>
    <property type="project" value="TreeGrafter"/>
</dbReference>
<dbReference type="InterPro" id="IPR045851">
    <property type="entry name" value="AMP-bd_C_sf"/>
</dbReference>
<comment type="similarity">
    <text evidence="1">Belongs to the ATP-dependent AMP-binding enzyme family.</text>
</comment>
<evidence type="ECO:0000259" key="4">
    <source>
        <dbReference type="Pfam" id="PF13193"/>
    </source>
</evidence>
<evidence type="ECO:0000313" key="5">
    <source>
        <dbReference type="EMBL" id="MVO86064.1"/>
    </source>
</evidence>
<dbReference type="RefSeq" id="WP_157165949.1">
    <property type="nucleotide sequence ID" value="NZ_WPNZ01000007.1"/>
</dbReference>
<feature type="domain" description="AMP-binding enzyme C-terminal" evidence="4">
    <location>
        <begin position="451"/>
        <end position="531"/>
    </location>
</feature>
<dbReference type="Pfam" id="PF00501">
    <property type="entry name" value="AMP-binding"/>
    <property type="match status" value="1"/>
</dbReference>
<dbReference type="Gene3D" id="3.40.50.12780">
    <property type="entry name" value="N-terminal domain of ligase-like"/>
    <property type="match status" value="1"/>
</dbReference>
<dbReference type="Proteomes" id="UP000483802">
    <property type="component" value="Unassembled WGS sequence"/>
</dbReference>
<evidence type="ECO:0000256" key="2">
    <source>
        <dbReference type="ARBA" id="ARBA00022598"/>
    </source>
</evidence>
<evidence type="ECO:0000259" key="3">
    <source>
        <dbReference type="Pfam" id="PF00501"/>
    </source>
</evidence>
<gene>
    <name evidence="5" type="ORF">GPA10_15210</name>
</gene>
<proteinExistence type="inferred from homology"/>
<dbReference type="InterPro" id="IPR020845">
    <property type="entry name" value="AMP-binding_CS"/>
</dbReference>
<dbReference type="PANTHER" id="PTHR43201:SF5">
    <property type="entry name" value="MEDIUM-CHAIN ACYL-COA LIGASE ACSF2, MITOCHONDRIAL"/>
    <property type="match status" value="1"/>
</dbReference>
<dbReference type="InterPro" id="IPR042099">
    <property type="entry name" value="ANL_N_sf"/>
</dbReference>
<dbReference type="InterPro" id="IPR000873">
    <property type="entry name" value="AMP-dep_synth/lig_dom"/>
</dbReference>
<organism evidence="5 6">
    <name type="scientific">Streptomyces typhae</name>
    <dbReference type="NCBI Taxonomy" id="2681492"/>
    <lineage>
        <taxon>Bacteria</taxon>
        <taxon>Bacillati</taxon>
        <taxon>Actinomycetota</taxon>
        <taxon>Actinomycetes</taxon>
        <taxon>Kitasatosporales</taxon>
        <taxon>Streptomycetaceae</taxon>
        <taxon>Streptomyces</taxon>
    </lineage>
</organism>
<evidence type="ECO:0000313" key="6">
    <source>
        <dbReference type="Proteomes" id="UP000483802"/>
    </source>
</evidence>
<comment type="caution">
    <text evidence="5">The sequence shown here is derived from an EMBL/GenBank/DDBJ whole genome shotgun (WGS) entry which is preliminary data.</text>
</comment>
<evidence type="ECO:0000256" key="1">
    <source>
        <dbReference type="ARBA" id="ARBA00006432"/>
    </source>
</evidence>
<dbReference type="Pfam" id="PF13193">
    <property type="entry name" value="AMP-binding_C"/>
    <property type="match status" value="1"/>
</dbReference>
<dbReference type="NCBIfam" id="NF005801">
    <property type="entry name" value="PRK07656.1"/>
    <property type="match status" value="1"/>
</dbReference>